<evidence type="ECO:0000256" key="1">
    <source>
        <dbReference type="SAM" id="MobiDB-lite"/>
    </source>
</evidence>
<evidence type="ECO:0000313" key="2">
    <source>
        <dbReference type="EMBL" id="QEZ48020.1"/>
    </source>
</evidence>
<proteinExistence type="predicted"/>
<dbReference type="AlphaFoldDB" id="A0A5P3VP53"/>
<gene>
    <name evidence="2" type="ORF">D2917_28530</name>
</gene>
<name>A0A5P3VP53_9BURK</name>
<sequence length="377" mass="44430">MHKLTETREALGTLAYLDERTKLEQIEVEGKNTVIFHKDYESRHLFNIEMFVRDIEKGSKGGFTVEVTRYGRVKIHELHLGKQYYRLLNGWLEHYSDLYVYSARVNVFYDVCKEHGMIGEYPFSFGEPNELVEVEGMQYMELFDVLVEQIHVRCQSREFKERERLRRENAERNKKNVLAMEDAMFSEDTGRSRWLILSLTLRYEPEFRDGITVELLQRHRDRFFAAKRFNTLMSGIKGYVWAIEQGEKTGLHLHVVLFYSADHNHDEFIAQKIGEYWVDSVTEGKGGYWNSNAEWRKQFYEKRGHGIGVGQINWNDAEKRDALRKNLTYLAKAEQYVMVKETENIRTFDMGRVPKKVRAGRPRAVPGMPESENRSVA</sequence>
<reference evidence="2 3" key="1">
    <citation type="submission" date="2018-09" db="EMBL/GenBank/DDBJ databases">
        <title>Complete genome sequence of Cupriavidus oxalaticus T2, a bacterium capable of phenol tolerance and degradation.</title>
        <authorList>
            <person name="Yan J."/>
        </authorList>
    </citation>
    <scope>NUCLEOTIDE SEQUENCE [LARGE SCALE GENOMIC DNA]</scope>
    <source>
        <strain evidence="2 3">T2</strain>
    </source>
</reference>
<feature type="region of interest" description="Disordered" evidence="1">
    <location>
        <begin position="358"/>
        <end position="377"/>
    </location>
</feature>
<dbReference type="EMBL" id="CP032519">
    <property type="protein sequence ID" value="QEZ48020.1"/>
    <property type="molecule type" value="Genomic_DNA"/>
</dbReference>
<dbReference type="RefSeq" id="WP_151072647.1">
    <property type="nucleotide sequence ID" value="NZ_CP032519.1"/>
</dbReference>
<protein>
    <submittedName>
        <fullName evidence="2">Inovirus Gp2 family protein</fullName>
    </submittedName>
</protein>
<dbReference type="Proteomes" id="UP000325743">
    <property type="component" value="Chromosome 2"/>
</dbReference>
<accession>A0A5P3VP53</accession>
<evidence type="ECO:0000313" key="3">
    <source>
        <dbReference type="Proteomes" id="UP000325743"/>
    </source>
</evidence>
<organism evidence="2 3">
    <name type="scientific">Cupriavidus oxalaticus</name>
    <dbReference type="NCBI Taxonomy" id="96344"/>
    <lineage>
        <taxon>Bacteria</taxon>
        <taxon>Pseudomonadati</taxon>
        <taxon>Pseudomonadota</taxon>
        <taxon>Betaproteobacteria</taxon>
        <taxon>Burkholderiales</taxon>
        <taxon>Burkholderiaceae</taxon>
        <taxon>Cupriavidus</taxon>
    </lineage>
</organism>